<dbReference type="GO" id="GO:0009055">
    <property type="term" value="F:electron transfer activity"/>
    <property type="evidence" value="ECO:0007669"/>
    <property type="project" value="InterPro"/>
</dbReference>
<evidence type="ECO:0000259" key="7">
    <source>
        <dbReference type="PROSITE" id="PS51007"/>
    </source>
</evidence>
<evidence type="ECO:0000313" key="9">
    <source>
        <dbReference type="Proteomes" id="UP000055136"/>
    </source>
</evidence>
<dbReference type="AlphaFoldDB" id="A0A0S2TIN6"/>
<evidence type="ECO:0000256" key="6">
    <source>
        <dbReference type="PROSITE-ProRule" id="PRU00433"/>
    </source>
</evidence>
<proteinExistence type="predicted"/>
<dbReference type="KEGG" id="tee:Tel_16645"/>
<dbReference type="InterPro" id="IPR008168">
    <property type="entry name" value="Cyt_C_IC"/>
</dbReference>
<keyword evidence="9" id="KW-1185">Reference proteome</keyword>
<reference evidence="8" key="1">
    <citation type="submission" date="2015-10" db="EMBL/GenBank/DDBJ databases">
        <title>Description of Candidatus Tenderia electrophaga gen. nov, sp. nov., an Uncultivated Electroautotroph from a Biocathode Enrichment.</title>
        <authorList>
            <person name="Eddie B.J."/>
            <person name="Malanoski A.P."/>
            <person name="Wang Z."/>
            <person name="Hall R.J."/>
            <person name="Oh S.D."/>
            <person name="Heiner C."/>
            <person name="Lin B."/>
            <person name="Strycharz-Glaven S.M."/>
        </authorList>
    </citation>
    <scope>NUCLEOTIDE SEQUENCE [LARGE SCALE GENOMIC DNA]</scope>
    <source>
        <strain evidence="8">NRL1</strain>
    </source>
</reference>
<evidence type="ECO:0000256" key="4">
    <source>
        <dbReference type="ARBA" id="ARBA00022982"/>
    </source>
</evidence>
<dbReference type="STRING" id="1748243.Tel_16645"/>
<dbReference type="SUPFAM" id="SSF46626">
    <property type="entry name" value="Cytochrome c"/>
    <property type="match status" value="1"/>
</dbReference>
<keyword evidence="3 6" id="KW-0479">Metal-binding</keyword>
<keyword evidence="4" id="KW-0249">Electron transport</keyword>
<dbReference type="PANTHER" id="PTHR35008:SF4">
    <property type="entry name" value="BLL4482 PROTEIN"/>
    <property type="match status" value="1"/>
</dbReference>
<dbReference type="PRINTS" id="PR00605">
    <property type="entry name" value="CYTCHROMECIC"/>
</dbReference>
<dbReference type="InterPro" id="IPR009056">
    <property type="entry name" value="Cyt_c-like_dom"/>
</dbReference>
<evidence type="ECO:0000256" key="5">
    <source>
        <dbReference type="ARBA" id="ARBA00023004"/>
    </source>
</evidence>
<gene>
    <name evidence="8" type="ORF">Tel_16645</name>
</gene>
<feature type="domain" description="Cytochrome c" evidence="7">
    <location>
        <begin position="3"/>
        <end position="81"/>
    </location>
</feature>
<dbReference type="GO" id="GO:0005506">
    <property type="term" value="F:iron ion binding"/>
    <property type="evidence" value="ECO:0007669"/>
    <property type="project" value="InterPro"/>
</dbReference>
<dbReference type="InterPro" id="IPR051459">
    <property type="entry name" value="Cytochrome_c-type_DH"/>
</dbReference>
<dbReference type="Proteomes" id="UP000055136">
    <property type="component" value="Chromosome"/>
</dbReference>
<protein>
    <recommendedName>
        <fullName evidence="7">Cytochrome c domain-containing protein</fullName>
    </recommendedName>
</protein>
<evidence type="ECO:0000313" key="8">
    <source>
        <dbReference type="EMBL" id="ALP54909.1"/>
    </source>
</evidence>
<organism evidence="8 9">
    <name type="scientific">Candidatus Tenderia electrophaga</name>
    <dbReference type="NCBI Taxonomy" id="1748243"/>
    <lineage>
        <taxon>Bacteria</taxon>
        <taxon>Pseudomonadati</taxon>
        <taxon>Pseudomonadota</taxon>
        <taxon>Gammaproteobacteria</taxon>
        <taxon>Candidatus Tenderiales</taxon>
        <taxon>Candidatus Tenderiaceae</taxon>
        <taxon>Candidatus Tenderia</taxon>
    </lineage>
</organism>
<sequence length="81" mass="8586">MAADPRNGAKLYNQHCSSCHGARGQGAMPGTPDFSRGEGLRVANASLLTVIENGSGVMPAYRGLLSTQDILDVISHLRTFQ</sequence>
<dbReference type="GO" id="GO:0020037">
    <property type="term" value="F:heme binding"/>
    <property type="evidence" value="ECO:0007669"/>
    <property type="project" value="InterPro"/>
</dbReference>
<evidence type="ECO:0000256" key="3">
    <source>
        <dbReference type="ARBA" id="ARBA00022723"/>
    </source>
</evidence>
<dbReference type="Pfam" id="PF13442">
    <property type="entry name" value="Cytochrome_CBB3"/>
    <property type="match status" value="1"/>
</dbReference>
<keyword evidence="5 6" id="KW-0408">Iron</keyword>
<dbReference type="Gene3D" id="1.10.760.10">
    <property type="entry name" value="Cytochrome c-like domain"/>
    <property type="match status" value="1"/>
</dbReference>
<evidence type="ECO:0000256" key="1">
    <source>
        <dbReference type="ARBA" id="ARBA00022448"/>
    </source>
</evidence>
<dbReference type="EMBL" id="CP013099">
    <property type="protein sequence ID" value="ALP54909.1"/>
    <property type="molecule type" value="Genomic_DNA"/>
</dbReference>
<keyword evidence="1" id="KW-0813">Transport</keyword>
<keyword evidence="2 6" id="KW-0349">Heme</keyword>
<name>A0A0S2TIN6_9GAMM</name>
<dbReference type="PROSITE" id="PS51007">
    <property type="entry name" value="CYTC"/>
    <property type="match status" value="1"/>
</dbReference>
<dbReference type="PANTHER" id="PTHR35008">
    <property type="entry name" value="BLL4482 PROTEIN-RELATED"/>
    <property type="match status" value="1"/>
</dbReference>
<accession>A0A0S2TIN6</accession>
<evidence type="ECO:0000256" key="2">
    <source>
        <dbReference type="ARBA" id="ARBA00022617"/>
    </source>
</evidence>
<dbReference type="InterPro" id="IPR036909">
    <property type="entry name" value="Cyt_c-like_dom_sf"/>
</dbReference>